<dbReference type="GO" id="GO:0038199">
    <property type="term" value="F:ethylene receptor activity"/>
    <property type="evidence" value="ECO:0007669"/>
    <property type="project" value="TreeGrafter"/>
</dbReference>
<evidence type="ECO:0000313" key="2">
    <source>
        <dbReference type="Proteomes" id="UP001291623"/>
    </source>
</evidence>
<dbReference type="GO" id="GO:0005783">
    <property type="term" value="C:endoplasmic reticulum"/>
    <property type="evidence" value="ECO:0007669"/>
    <property type="project" value="TreeGrafter"/>
</dbReference>
<reference evidence="1" key="1">
    <citation type="submission" date="2023-12" db="EMBL/GenBank/DDBJ databases">
        <title>Genome assembly of Anisodus tanguticus.</title>
        <authorList>
            <person name="Wang Y.-J."/>
        </authorList>
    </citation>
    <scope>NUCLEOTIDE SEQUENCE</scope>
    <source>
        <strain evidence="1">KB-2021</strain>
        <tissue evidence="1">Leaf</tissue>
    </source>
</reference>
<sequence length="138" mass="14998">MGDEKRTFQVLLHMVGHLLNQHWKGSIIFRVVLETGAEGGNDKVRGTGRPSTTDEYVTIKFEIEVSLEGSQSDSSNSTIHFGGRRHNSKEVTEGLSFSMCKKLVQVGMNGVMRKPVLLQGLAGELQRLLQSGGGGDGL</sequence>
<gene>
    <name evidence="1" type="ORF">RND71_009285</name>
</gene>
<comment type="caution">
    <text evidence="1">The sequence shown here is derived from an EMBL/GenBank/DDBJ whole genome shotgun (WGS) entry which is preliminary data.</text>
</comment>
<accession>A0AAE1SGY3</accession>
<dbReference type="PANTHER" id="PTHR24423">
    <property type="entry name" value="TWO-COMPONENT SENSOR HISTIDINE KINASE"/>
    <property type="match status" value="1"/>
</dbReference>
<keyword evidence="2" id="KW-1185">Reference proteome</keyword>
<dbReference type="PANTHER" id="PTHR24423:SF629">
    <property type="entry name" value="PROTEIN EIN4"/>
    <property type="match status" value="1"/>
</dbReference>
<dbReference type="AlphaFoldDB" id="A0AAE1SGY3"/>
<dbReference type="GO" id="GO:0005524">
    <property type="term" value="F:ATP binding"/>
    <property type="evidence" value="ECO:0007669"/>
    <property type="project" value="UniProtKB-KW"/>
</dbReference>
<dbReference type="GO" id="GO:0046872">
    <property type="term" value="F:metal ion binding"/>
    <property type="evidence" value="ECO:0007669"/>
    <property type="project" value="UniProtKB-KW"/>
</dbReference>
<dbReference type="EMBL" id="JAVYJV010000005">
    <property type="protein sequence ID" value="KAK4369810.1"/>
    <property type="molecule type" value="Genomic_DNA"/>
</dbReference>
<evidence type="ECO:0000313" key="1">
    <source>
        <dbReference type="EMBL" id="KAK4369810.1"/>
    </source>
</evidence>
<dbReference type="CDD" id="cd16938">
    <property type="entry name" value="HATPase_ETR2_ERS2-EIN4-like"/>
    <property type="match status" value="1"/>
</dbReference>
<dbReference type="GO" id="GO:0016301">
    <property type="term" value="F:kinase activity"/>
    <property type="evidence" value="ECO:0007669"/>
    <property type="project" value="UniProtKB-KW"/>
</dbReference>
<dbReference type="Proteomes" id="UP001291623">
    <property type="component" value="Unassembled WGS sequence"/>
</dbReference>
<proteinExistence type="predicted"/>
<organism evidence="1 2">
    <name type="scientific">Anisodus tanguticus</name>
    <dbReference type="NCBI Taxonomy" id="243964"/>
    <lineage>
        <taxon>Eukaryota</taxon>
        <taxon>Viridiplantae</taxon>
        <taxon>Streptophyta</taxon>
        <taxon>Embryophyta</taxon>
        <taxon>Tracheophyta</taxon>
        <taxon>Spermatophyta</taxon>
        <taxon>Magnoliopsida</taxon>
        <taxon>eudicotyledons</taxon>
        <taxon>Gunneridae</taxon>
        <taxon>Pentapetalae</taxon>
        <taxon>asterids</taxon>
        <taxon>lamiids</taxon>
        <taxon>Solanales</taxon>
        <taxon>Solanaceae</taxon>
        <taxon>Solanoideae</taxon>
        <taxon>Hyoscyameae</taxon>
        <taxon>Anisodus</taxon>
    </lineage>
</organism>
<name>A0AAE1SGY3_9SOLA</name>
<dbReference type="GO" id="GO:0051740">
    <property type="term" value="F:ethylene binding"/>
    <property type="evidence" value="ECO:0007669"/>
    <property type="project" value="TreeGrafter"/>
</dbReference>
<protein>
    <submittedName>
        <fullName evidence="1">Uncharacterized protein</fullName>
    </submittedName>
</protein>